<evidence type="ECO:0000313" key="4">
    <source>
        <dbReference type="Proteomes" id="UP000015101"/>
    </source>
</evidence>
<reference evidence="2 4" key="2">
    <citation type="journal article" date="2013" name="Nature">
        <title>Insights into bilaterian evolution from three spiralian genomes.</title>
        <authorList>
            <person name="Simakov O."/>
            <person name="Marletaz F."/>
            <person name="Cho S.J."/>
            <person name="Edsinger-Gonzales E."/>
            <person name="Havlak P."/>
            <person name="Hellsten U."/>
            <person name="Kuo D.H."/>
            <person name="Larsson T."/>
            <person name="Lv J."/>
            <person name="Arendt D."/>
            <person name="Savage R."/>
            <person name="Osoegawa K."/>
            <person name="de Jong P."/>
            <person name="Grimwood J."/>
            <person name="Chapman J.A."/>
            <person name="Shapiro H."/>
            <person name="Aerts A."/>
            <person name="Otillar R.P."/>
            <person name="Terry A.Y."/>
            <person name="Boore J.L."/>
            <person name="Grigoriev I.V."/>
            <person name="Lindberg D.R."/>
            <person name="Seaver E.C."/>
            <person name="Weisblat D.A."/>
            <person name="Putnam N.H."/>
            <person name="Rokhsar D.S."/>
        </authorList>
    </citation>
    <scope>NUCLEOTIDE SEQUENCE</scope>
</reference>
<dbReference type="eggNOG" id="KOG0033">
    <property type="taxonomic scope" value="Eukaryota"/>
</dbReference>
<feature type="transmembrane region" description="Helical" evidence="1">
    <location>
        <begin position="108"/>
        <end position="130"/>
    </location>
</feature>
<accession>T1G8S0</accession>
<sequence>MYNNVWYPSRKTLDRHYIHIYKQTYKQTYIIVADLKREASICHSLKHPYILELFETYSNNGVFYMVFELLVMLLLLFVIVCCCCLLLFVVLLRCFCFQFCFYYGRHHVVAVVTVVVDVSVVVVVIVDIVFSNNVNVVAGIVEVYGGTS</sequence>
<dbReference type="KEGG" id="hro:HELRODRAFT_93049"/>
<gene>
    <name evidence="3" type="primary">20217467</name>
    <name evidence="2" type="ORF">HELRODRAFT_93049</name>
</gene>
<dbReference type="InterPro" id="IPR011009">
    <property type="entry name" value="Kinase-like_dom_sf"/>
</dbReference>
<keyword evidence="1" id="KW-1133">Transmembrane helix</keyword>
<keyword evidence="1" id="KW-0812">Transmembrane</keyword>
<feature type="transmembrane region" description="Helical" evidence="1">
    <location>
        <begin position="63"/>
        <end position="96"/>
    </location>
</feature>
<evidence type="ECO:0000313" key="3">
    <source>
        <dbReference type="EnsemblMetazoa" id="HelroP93049"/>
    </source>
</evidence>
<dbReference type="OrthoDB" id="336747at2759"/>
<reference evidence="3" key="3">
    <citation type="submission" date="2015-06" db="UniProtKB">
        <authorList>
            <consortium name="EnsemblMetazoa"/>
        </authorList>
    </citation>
    <scope>IDENTIFICATION</scope>
</reference>
<dbReference type="SUPFAM" id="SSF56112">
    <property type="entry name" value="Protein kinase-like (PK-like)"/>
    <property type="match status" value="1"/>
</dbReference>
<dbReference type="AlphaFoldDB" id="T1G8S0"/>
<evidence type="ECO:0000256" key="1">
    <source>
        <dbReference type="SAM" id="Phobius"/>
    </source>
</evidence>
<dbReference type="EMBL" id="AMQM01011842">
    <property type="status" value="NOT_ANNOTATED_CDS"/>
    <property type="molecule type" value="Genomic_DNA"/>
</dbReference>
<dbReference type="Proteomes" id="UP000015101">
    <property type="component" value="Unassembled WGS sequence"/>
</dbReference>
<proteinExistence type="predicted"/>
<reference evidence="4" key="1">
    <citation type="submission" date="2012-12" db="EMBL/GenBank/DDBJ databases">
        <authorList>
            <person name="Hellsten U."/>
            <person name="Grimwood J."/>
            <person name="Chapman J.A."/>
            <person name="Shapiro H."/>
            <person name="Aerts A."/>
            <person name="Otillar R.P."/>
            <person name="Terry A.Y."/>
            <person name="Boore J.L."/>
            <person name="Simakov O."/>
            <person name="Marletaz F."/>
            <person name="Cho S.-J."/>
            <person name="Edsinger-Gonzales E."/>
            <person name="Havlak P."/>
            <person name="Kuo D.-H."/>
            <person name="Larsson T."/>
            <person name="Lv J."/>
            <person name="Arendt D."/>
            <person name="Savage R."/>
            <person name="Osoegawa K."/>
            <person name="de Jong P."/>
            <person name="Lindberg D.R."/>
            <person name="Seaver E.C."/>
            <person name="Weisblat D.A."/>
            <person name="Putnam N.H."/>
            <person name="Grigoriev I.V."/>
            <person name="Rokhsar D.S."/>
        </authorList>
    </citation>
    <scope>NUCLEOTIDE SEQUENCE</scope>
</reference>
<keyword evidence="1" id="KW-0472">Membrane</keyword>
<dbReference type="HOGENOM" id="CLU_1760778_0_0_1"/>
<protein>
    <recommendedName>
        <fullName evidence="5">Protein kinase domain-containing protein</fullName>
    </recommendedName>
</protein>
<dbReference type="RefSeq" id="XP_009021375.1">
    <property type="nucleotide sequence ID" value="XM_009023127.1"/>
</dbReference>
<dbReference type="Gene3D" id="3.30.200.20">
    <property type="entry name" value="Phosphorylase Kinase, domain 1"/>
    <property type="match status" value="1"/>
</dbReference>
<dbReference type="STRING" id="6412.T1G8S0"/>
<dbReference type="GeneID" id="20217467"/>
<evidence type="ECO:0000313" key="2">
    <source>
        <dbReference type="EMBL" id="ESO00527.1"/>
    </source>
</evidence>
<organism evidence="3 4">
    <name type="scientific">Helobdella robusta</name>
    <name type="common">Californian leech</name>
    <dbReference type="NCBI Taxonomy" id="6412"/>
    <lineage>
        <taxon>Eukaryota</taxon>
        <taxon>Metazoa</taxon>
        <taxon>Spiralia</taxon>
        <taxon>Lophotrochozoa</taxon>
        <taxon>Annelida</taxon>
        <taxon>Clitellata</taxon>
        <taxon>Hirudinea</taxon>
        <taxon>Rhynchobdellida</taxon>
        <taxon>Glossiphoniidae</taxon>
        <taxon>Helobdella</taxon>
    </lineage>
</organism>
<dbReference type="CTD" id="20217467"/>
<dbReference type="EnsemblMetazoa" id="HelroT93049">
    <property type="protein sequence ID" value="HelroP93049"/>
    <property type="gene ID" value="HelroG93049"/>
</dbReference>
<dbReference type="EMBL" id="KB096903">
    <property type="protein sequence ID" value="ESO00527.1"/>
    <property type="molecule type" value="Genomic_DNA"/>
</dbReference>
<dbReference type="InParanoid" id="T1G8S0"/>
<evidence type="ECO:0008006" key="5">
    <source>
        <dbReference type="Google" id="ProtNLM"/>
    </source>
</evidence>
<keyword evidence="4" id="KW-1185">Reference proteome</keyword>
<name>T1G8S0_HELRO</name>